<feature type="region of interest" description="Disordered" evidence="1">
    <location>
        <begin position="1361"/>
        <end position="1385"/>
    </location>
</feature>
<evidence type="ECO:0000256" key="1">
    <source>
        <dbReference type="SAM" id="MobiDB-lite"/>
    </source>
</evidence>
<dbReference type="EMBL" id="JAAARO010000008">
    <property type="protein sequence ID" value="KAF5743539.1"/>
    <property type="molecule type" value="Genomic_DNA"/>
</dbReference>
<feature type="compositionally biased region" description="Basic and acidic residues" evidence="1">
    <location>
        <begin position="1361"/>
        <end position="1370"/>
    </location>
</feature>
<dbReference type="InParanoid" id="A0A7J7DB99"/>
<dbReference type="InterPro" id="IPR038824">
    <property type="entry name" value="SHOC1-like"/>
</dbReference>
<dbReference type="PANTHER" id="PTHR35764">
    <property type="entry name" value="PROTEIN SHORTAGE IN CHIASMATA 1"/>
    <property type="match status" value="1"/>
</dbReference>
<feature type="region of interest" description="Disordered" evidence="1">
    <location>
        <begin position="1434"/>
        <end position="1508"/>
    </location>
</feature>
<protein>
    <recommendedName>
        <fullName evidence="4">Protein SHORTAGE IN CHIASMATA 1</fullName>
    </recommendedName>
</protein>
<evidence type="ECO:0000313" key="2">
    <source>
        <dbReference type="EMBL" id="KAF5743539.1"/>
    </source>
</evidence>
<proteinExistence type="predicted"/>
<comment type="caution">
    <text evidence="2">The sequence shown here is derived from an EMBL/GenBank/DDBJ whole genome shotgun (WGS) entry which is preliminary data.</text>
</comment>
<dbReference type="Proteomes" id="UP000593562">
    <property type="component" value="Unassembled WGS sequence"/>
</dbReference>
<evidence type="ECO:0008006" key="4">
    <source>
        <dbReference type="Google" id="ProtNLM"/>
    </source>
</evidence>
<dbReference type="FunCoup" id="A0A7J7DB99">
    <property type="interactions" value="243"/>
</dbReference>
<name>A0A7J7DB99_TRIWF</name>
<keyword evidence="3" id="KW-1185">Reference proteome</keyword>
<evidence type="ECO:0000313" key="3">
    <source>
        <dbReference type="Proteomes" id="UP000593562"/>
    </source>
</evidence>
<sequence length="1546" mass="174390">MLIKDAETFYEEGEVENHGCFGSQTLDVELSRENNGTSRDTNNFEIVQFETQVLDVFSESACFFEKEEMQIFFKVLEIEHNVDMLKPGLTIQYSDEVQESVYSVEDVPVECPMEKTAHVSEDAGSVLDKTKYHLSTFPLLEVEETNLGFLSNVNVADELISLLENIESHEWTKTDELPISGKGLLGYMGYDIVELHLDHYLSKQYLESELASLDVFERVDIISTVDSLEMNEDSAFHQWASDSDSSLLASPVIFQEFEVIDVNSSHLFEIFFDTERIYGLETCDSPFRKDMNFKIFDELIVSNELTLLDDAFKSLPIPIVSDHARIRSLDIVIEEVLAEVKQEPFSTAHEIYLDWHLLDGDKCNCQTYSPYQNMLAEKDMIITKFDWKSDNDENLEFNFILSDDALTGPNAEEHRESLNMVSDGIMLDVNINLMGVASSKSSEEKSPKLENGDQLAGKSSVRASLLFKSMSHFNDFDIFLNPQKANVGANVESSVKALDYNSTICKASSGYSSAAHTSTGIQFQQWVITLYKVKLSDDILALIDNFEKRYLAILQNETDMINAPHLYSAANDLKLLSLSKETLMDYIKKRSLHRTTISEDETIMDFFSLCVIKQTAWYLSFFGIHAAHLYINKISQALECLKSRLGVLQSLIEDSHEKAEREITRSHPLLSVIYEILQPNNAKNSLKVLIVTDRVFWRPLKHLLMSMEISSSELQESYSDTNQPDGYYSGDVAKDKTDFLLVSECVLVPHDHVSASFPFNKFSMILEYGGSYGMSRISSLSPQSAVLPRLHFLKVDLDNFGACKALCEGFGMTKYFDSSTVEESHSSLRPGEIINLQKLEELLNFVPIRDIRSSETADKVKDCCMPLPVPCTSHVRESEQIQQGILPFVDRVIIVNTQNIDKDMIVSRRSMYQKILALEKGGTQVVERDLDLPVDIIISSAICLVWYDCRNIGKKATSLDEASSCLPLCIENIATDILTSLSFKFGCCILLFEGEINFLSTVMESSDGLYAAAASLGIDLQLFYSYSFESTNEIILGCIRCASKLSNCLYPKMPESETLAESFLTKFPSINPLTAHAILSEEMLIEFLECSHDSRIRAIQKYHVSEEIVALFSALSIYGEREDSKSIMTDCSSSVSSGPDSDKCHMKVGSDIKRQKCIASPPKVDLRMDKLLHSGIPNELPNGIMLQFSEPCNHWMSKHLDEFDELDMPDSSFYDLFSDKQKLNSSRVLKTYGDENSKDALILDEFKSSRSSLSEKLFGQNLGLATLSNVDLYPTNKSENHRDGFIGEVIDLTRSPLVYDKFSIDNVTYSYFAPELEKDSTRKPKIVRRLSFDKSDNPAFQVDAKVNSGSDVQTFVKDRRQRLQEKGDERNDLEEESMQRSAGVSKQLAFKEGLSHYGATPLSKAIGSVHPQPGSPWTMEFLNRIREKSRLRQQSLPYEAPSPGNARNTSRATKRRSPSILEFFRYQGSSSHGKIPGGKRQKQSIRSSSSSKNEGASTPFQPTWTPIDKRARQTLSFAMNGSENQAKLVWSDGNTHCPSKKFQNHF</sequence>
<feature type="compositionally biased region" description="Polar residues" evidence="1">
    <location>
        <begin position="1493"/>
        <end position="1504"/>
    </location>
</feature>
<gene>
    <name evidence="2" type="ORF">HS088_TW08G00123</name>
</gene>
<accession>A0A7J7DB99</accession>
<dbReference type="PANTHER" id="PTHR35764:SF1">
    <property type="entry name" value="PROTEIN SHORTAGE IN CHIASMATA 1"/>
    <property type="match status" value="1"/>
</dbReference>
<organism evidence="2 3">
    <name type="scientific">Tripterygium wilfordii</name>
    <name type="common">Thunder God vine</name>
    <dbReference type="NCBI Taxonomy" id="458696"/>
    <lineage>
        <taxon>Eukaryota</taxon>
        <taxon>Viridiplantae</taxon>
        <taxon>Streptophyta</taxon>
        <taxon>Embryophyta</taxon>
        <taxon>Tracheophyta</taxon>
        <taxon>Spermatophyta</taxon>
        <taxon>Magnoliopsida</taxon>
        <taxon>eudicotyledons</taxon>
        <taxon>Gunneridae</taxon>
        <taxon>Pentapetalae</taxon>
        <taxon>rosids</taxon>
        <taxon>fabids</taxon>
        <taxon>Celastrales</taxon>
        <taxon>Celastraceae</taxon>
        <taxon>Tripterygium</taxon>
    </lineage>
</organism>
<reference evidence="2 3" key="1">
    <citation type="journal article" date="2020" name="Nat. Commun.">
        <title>Genome of Tripterygium wilfordii and identification of cytochrome P450 involved in triptolide biosynthesis.</title>
        <authorList>
            <person name="Tu L."/>
            <person name="Su P."/>
            <person name="Zhang Z."/>
            <person name="Gao L."/>
            <person name="Wang J."/>
            <person name="Hu T."/>
            <person name="Zhou J."/>
            <person name="Zhang Y."/>
            <person name="Zhao Y."/>
            <person name="Liu Y."/>
            <person name="Song Y."/>
            <person name="Tong Y."/>
            <person name="Lu Y."/>
            <person name="Yang J."/>
            <person name="Xu C."/>
            <person name="Jia M."/>
            <person name="Peters R.J."/>
            <person name="Huang L."/>
            <person name="Gao W."/>
        </authorList>
    </citation>
    <scope>NUCLEOTIDE SEQUENCE [LARGE SCALE GENOMIC DNA]</scope>
    <source>
        <strain evidence="3">cv. XIE 37</strain>
        <tissue evidence="2">Leaf</tissue>
    </source>
</reference>
<dbReference type="GO" id="GO:0000712">
    <property type="term" value="P:resolution of meiotic recombination intermediates"/>
    <property type="evidence" value="ECO:0007669"/>
    <property type="project" value="TreeGrafter"/>
</dbReference>